<feature type="transmembrane region" description="Helical" evidence="7">
    <location>
        <begin position="434"/>
        <end position="452"/>
    </location>
</feature>
<dbReference type="SUPFAM" id="SSF103473">
    <property type="entry name" value="MFS general substrate transporter"/>
    <property type="match status" value="1"/>
</dbReference>
<dbReference type="Gene3D" id="1.20.1250.20">
    <property type="entry name" value="MFS general substrate transporter like domains"/>
    <property type="match status" value="1"/>
</dbReference>
<accession>A0A9X2J8J1</accession>
<feature type="domain" description="Major facilitator superfamily (MFS) profile" evidence="8">
    <location>
        <begin position="15"/>
        <end position="456"/>
    </location>
</feature>
<evidence type="ECO:0000256" key="4">
    <source>
        <dbReference type="ARBA" id="ARBA00022692"/>
    </source>
</evidence>
<dbReference type="InterPro" id="IPR005829">
    <property type="entry name" value="Sugar_transporter_CS"/>
</dbReference>
<feature type="transmembrane region" description="Helical" evidence="7">
    <location>
        <begin position="81"/>
        <end position="104"/>
    </location>
</feature>
<feature type="transmembrane region" description="Helical" evidence="7">
    <location>
        <begin position="232"/>
        <end position="250"/>
    </location>
</feature>
<comment type="caution">
    <text evidence="9">The sequence shown here is derived from an EMBL/GenBank/DDBJ whole genome shotgun (WGS) entry which is preliminary data.</text>
</comment>
<feature type="transmembrane region" description="Helical" evidence="7">
    <location>
        <begin position="270"/>
        <end position="291"/>
    </location>
</feature>
<protein>
    <submittedName>
        <fullName evidence="9">MFS transporter</fullName>
    </submittedName>
</protein>
<sequence length="467" mass="49951">MAEERTPLTKTQFLGLTALSLAVFLIANDFTAFSVAIPAMEKEFNSDITTVQWVINGYTLVFGVLIISGGRLADMFGRRRIFFIGTAIFVLFSLLGGLAVDVWMLLISRALMGIGGAMMWPAILGMIYGLMPEDRSGLAGGLIMAVCGASNAIGPMLGGTLTDLLSWRWIFFINVPIAILACFVCWRVVADDSPEEVRERIDYAGVTALTVSLFGLLVALDLAIDFGFKSPLIVALFSIFLLFMGLFVIIERNAGKDALIPQDVASNSKFFAAGIATLLLSVVFFAALLYVPQFLTKVRDYSAMASGMGLLPMMIVFGLVSYVSGSLYERLGAKVIVSAGTVCMCAGMFMLSHLHEDTQYTSMIPGLMILGAGIGLFYSTITTAAITVVDPSRSSLAGAILYMFQIAGGALGLGMNTTIVVMAPDLTTGIDRAFTVNAYLALAGLIVCILFVSGKTIEVEIEEEGIL</sequence>
<evidence type="ECO:0000256" key="3">
    <source>
        <dbReference type="ARBA" id="ARBA00022475"/>
    </source>
</evidence>
<dbReference type="Proteomes" id="UP001139028">
    <property type="component" value="Unassembled WGS sequence"/>
</dbReference>
<dbReference type="EMBL" id="JALBWM010000230">
    <property type="protein sequence ID" value="MCO1336900.1"/>
    <property type="molecule type" value="Genomic_DNA"/>
</dbReference>
<name>A0A9X2J8J1_9GAMM</name>
<evidence type="ECO:0000256" key="2">
    <source>
        <dbReference type="ARBA" id="ARBA00022448"/>
    </source>
</evidence>
<proteinExistence type="predicted"/>
<evidence type="ECO:0000313" key="10">
    <source>
        <dbReference type="Proteomes" id="UP001139028"/>
    </source>
</evidence>
<feature type="transmembrane region" description="Helical" evidence="7">
    <location>
        <begin position="401"/>
        <end position="422"/>
    </location>
</feature>
<dbReference type="PANTHER" id="PTHR42718">
    <property type="entry name" value="MAJOR FACILITATOR SUPERFAMILY MULTIDRUG TRANSPORTER MFSC"/>
    <property type="match status" value="1"/>
</dbReference>
<dbReference type="GO" id="GO:0022857">
    <property type="term" value="F:transmembrane transporter activity"/>
    <property type="evidence" value="ECO:0007669"/>
    <property type="project" value="InterPro"/>
</dbReference>
<keyword evidence="4 7" id="KW-0812">Transmembrane</keyword>
<gene>
    <name evidence="9" type="ORF">MO867_21465</name>
</gene>
<keyword evidence="2" id="KW-0813">Transport</keyword>
<feature type="transmembrane region" description="Helical" evidence="7">
    <location>
        <begin position="367"/>
        <end position="389"/>
    </location>
</feature>
<feature type="transmembrane region" description="Helical" evidence="7">
    <location>
        <begin position="303"/>
        <end position="323"/>
    </location>
</feature>
<reference evidence="9" key="1">
    <citation type="journal article" date="2022" name="Arch. Microbiol.">
        <title>Microbulbifer okhotskensis sp. nov., isolated from a deep bottom sediment of the Okhotsk Sea.</title>
        <authorList>
            <person name="Romanenko L."/>
            <person name="Kurilenko V."/>
            <person name="Otstavnykh N."/>
            <person name="Velansky P."/>
            <person name="Isaeva M."/>
            <person name="Mikhailov V."/>
        </authorList>
    </citation>
    <scope>NUCLEOTIDE SEQUENCE</scope>
    <source>
        <strain evidence="9">OS29</strain>
    </source>
</reference>
<feature type="transmembrane region" description="Helical" evidence="7">
    <location>
        <begin position="110"/>
        <end position="131"/>
    </location>
</feature>
<dbReference type="PANTHER" id="PTHR42718:SF46">
    <property type="entry name" value="BLR6921 PROTEIN"/>
    <property type="match status" value="1"/>
</dbReference>
<dbReference type="AlphaFoldDB" id="A0A9X2J8J1"/>
<keyword evidence="5 7" id="KW-1133">Transmembrane helix</keyword>
<feature type="transmembrane region" description="Helical" evidence="7">
    <location>
        <begin position="138"/>
        <end position="157"/>
    </location>
</feature>
<feature type="transmembrane region" description="Helical" evidence="7">
    <location>
        <begin position="169"/>
        <end position="189"/>
    </location>
</feature>
<keyword evidence="3" id="KW-1003">Cell membrane</keyword>
<dbReference type="PROSITE" id="PS50850">
    <property type="entry name" value="MFS"/>
    <property type="match status" value="1"/>
</dbReference>
<evidence type="ECO:0000259" key="8">
    <source>
        <dbReference type="PROSITE" id="PS50850"/>
    </source>
</evidence>
<evidence type="ECO:0000256" key="6">
    <source>
        <dbReference type="ARBA" id="ARBA00023136"/>
    </source>
</evidence>
<evidence type="ECO:0000256" key="1">
    <source>
        <dbReference type="ARBA" id="ARBA00004651"/>
    </source>
</evidence>
<evidence type="ECO:0000313" key="9">
    <source>
        <dbReference type="EMBL" id="MCO1336900.1"/>
    </source>
</evidence>
<evidence type="ECO:0000256" key="7">
    <source>
        <dbReference type="SAM" id="Phobius"/>
    </source>
</evidence>
<keyword evidence="6 7" id="KW-0472">Membrane</keyword>
<dbReference type="RefSeq" id="WP_252472943.1">
    <property type="nucleotide sequence ID" value="NZ_JALBWM010000230.1"/>
</dbReference>
<dbReference type="CDD" id="cd17321">
    <property type="entry name" value="MFS_MMR_MDR_like"/>
    <property type="match status" value="1"/>
</dbReference>
<dbReference type="InterPro" id="IPR036259">
    <property type="entry name" value="MFS_trans_sf"/>
</dbReference>
<comment type="subcellular location">
    <subcellularLocation>
        <location evidence="1">Cell membrane</location>
        <topology evidence="1">Multi-pass membrane protein</topology>
    </subcellularLocation>
</comment>
<dbReference type="InterPro" id="IPR020846">
    <property type="entry name" value="MFS_dom"/>
</dbReference>
<dbReference type="GO" id="GO:0005886">
    <property type="term" value="C:plasma membrane"/>
    <property type="evidence" value="ECO:0007669"/>
    <property type="project" value="UniProtKB-SubCell"/>
</dbReference>
<keyword evidence="10" id="KW-1185">Reference proteome</keyword>
<feature type="transmembrane region" description="Helical" evidence="7">
    <location>
        <begin position="201"/>
        <end position="220"/>
    </location>
</feature>
<dbReference type="Gene3D" id="1.20.1720.10">
    <property type="entry name" value="Multidrug resistance protein D"/>
    <property type="match status" value="1"/>
</dbReference>
<organism evidence="9 10">
    <name type="scientific">Microbulbifer okhotskensis</name>
    <dbReference type="NCBI Taxonomy" id="2926617"/>
    <lineage>
        <taxon>Bacteria</taxon>
        <taxon>Pseudomonadati</taxon>
        <taxon>Pseudomonadota</taxon>
        <taxon>Gammaproteobacteria</taxon>
        <taxon>Cellvibrionales</taxon>
        <taxon>Microbulbiferaceae</taxon>
        <taxon>Microbulbifer</taxon>
    </lineage>
</organism>
<dbReference type="InterPro" id="IPR011701">
    <property type="entry name" value="MFS"/>
</dbReference>
<dbReference type="Pfam" id="PF07690">
    <property type="entry name" value="MFS_1"/>
    <property type="match status" value="1"/>
</dbReference>
<evidence type="ECO:0000256" key="5">
    <source>
        <dbReference type="ARBA" id="ARBA00022989"/>
    </source>
</evidence>
<feature type="transmembrane region" description="Helical" evidence="7">
    <location>
        <begin position="50"/>
        <end position="69"/>
    </location>
</feature>
<feature type="transmembrane region" description="Helical" evidence="7">
    <location>
        <begin position="335"/>
        <end position="355"/>
    </location>
</feature>
<dbReference type="PROSITE" id="PS00216">
    <property type="entry name" value="SUGAR_TRANSPORT_1"/>
    <property type="match status" value="1"/>
</dbReference>